<protein>
    <submittedName>
        <fullName evidence="2">Sulfotransferase</fullName>
    </submittedName>
</protein>
<evidence type="ECO:0000256" key="1">
    <source>
        <dbReference type="SAM" id="MobiDB-lite"/>
    </source>
</evidence>
<gene>
    <name evidence="2" type="ORF">FEV53_18155</name>
</gene>
<proteinExistence type="predicted"/>
<dbReference type="InterPro" id="IPR027417">
    <property type="entry name" value="P-loop_NTPase"/>
</dbReference>
<dbReference type="EMBL" id="VFSV01000061">
    <property type="protein sequence ID" value="TRD14868.1"/>
    <property type="molecule type" value="Genomic_DNA"/>
</dbReference>
<dbReference type="OrthoDB" id="7840040at2"/>
<dbReference type="Proteomes" id="UP000318590">
    <property type="component" value="Unassembled WGS sequence"/>
</dbReference>
<keyword evidence="3" id="KW-1185">Reference proteome</keyword>
<evidence type="ECO:0000313" key="2">
    <source>
        <dbReference type="EMBL" id="TRD14868.1"/>
    </source>
</evidence>
<comment type="caution">
    <text evidence="2">The sequence shown here is derived from an EMBL/GenBank/DDBJ whole genome shotgun (WGS) entry which is preliminary data.</text>
</comment>
<dbReference type="SUPFAM" id="SSF52540">
    <property type="entry name" value="P-loop containing nucleoside triphosphate hydrolases"/>
    <property type="match status" value="1"/>
</dbReference>
<dbReference type="PANTHER" id="PTHR36451:SF1">
    <property type="entry name" value="OMEGA-HYDROXY-BETA-DIHYDROMENAQUINONE-9 SULFOTRANSFERASE STF3"/>
    <property type="match status" value="1"/>
</dbReference>
<organism evidence="2 3">
    <name type="scientific">Palleronia caenipelagi</name>
    <dbReference type="NCBI Taxonomy" id="2489174"/>
    <lineage>
        <taxon>Bacteria</taxon>
        <taxon>Pseudomonadati</taxon>
        <taxon>Pseudomonadota</taxon>
        <taxon>Alphaproteobacteria</taxon>
        <taxon>Rhodobacterales</taxon>
        <taxon>Roseobacteraceae</taxon>
        <taxon>Palleronia</taxon>
    </lineage>
</organism>
<dbReference type="AlphaFoldDB" id="A0A547PL46"/>
<dbReference type="InterPro" id="IPR052736">
    <property type="entry name" value="Stf3_sulfotransferase"/>
</dbReference>
<reference evidence="2 3" key="1">
    <citation type="submission" date="2019-06" db="EMBL/GenBank/DDBJ databases">
        <title>Paenimaribius caenipelagi gen. nov., sp. nov., isolated from a tidal flat.</title>
        <authorList>
            <person name="Yoon J.-H."/>
        </authorList>
    </citation>
    <scope>NUCLEOTIDE SEQUENCE [LARGE SCALE GENOMIC DNA]</scope>
    <source>
        <strain evidence="2 3">JBTF-M29</strain>
    </source>
</reference>
<evidence type="ECO:0000313" key="3">
    <source>
        <dbReference type="Proteomes" id="UP000318590"/>
    </source>
</evidence>
<keyword evidence="2" id="KW-0808">Transferase</keyword>
<accession>A0A547PL46</accession>
<dbReference type="GO" id="GO:0016740">
    <property type="term" value="F:transferase activity"/>
    <property type="evidence" value="ECO:0007669"/>
    <property type="project" value="UniProtKB-KW"/>
</dbReference>
<feature type="region of interest" description="Disordered" evidence="1">
    <location>
        <begin position="1"/>
        <end position="41"/>
    </location>
</feature>
<name>A0A547PL46_9RHOB</name>
<dbReference type="Pfam" id="PF13469">
    <property type="entry name" value="Sulfotransfer_3"/>
    <property type="match status" value="1"/>
</dbReference>
<dbReference type="PANTHER" id="PTHR36451">
    <property type="entry name" value="PAPS-DEPENDENT SULFOTRANSFERASE STF3"/>
    <property type="match status" value="1"/>
</dbReference>
<feature type="compositionally biased region" description="Basic and acidic residues" evidence="1">
    <location>
        <begin position="1"/>
        <end position="17"/>
    </location>
</feature>
<dbReference type="Gene3D" id="3.40.50.300">
    <property type="entry name" value="P-loop containing nucleotide triphosphate hydrolases"/>
    <property type="match status" value="1"/>
</dbReference>
<sequence>MRGARDLRLSRPDRLAEGRAGAAGTGQHGQSGRTGRSARLVKGTQDMDIVERIKAEFPQIAEVMSKVPETFAPDWLMASAVQETGLDDFGPDTFREPLERLCASINEDADLNPYGRLLFASVIRNQLGNRLLLQDTRKNTPERLSEPLVPPIIVTGLPRTGTTFLHRLLAADPAHASLPFWQLNRPIPRNAEDTKEKRIADVEALLDVRRKVTPELDGTHLIRAEAPEECLHMTGVSGFTRLYWNLGPVYSFQRWLSRVDKADKYRDYVDLLHYLQGEYPGKRLVLKAPDHNDGVAELLDALPEARVILTHRDIVEQIGSFLSLGRTTRKLAVNALDTAKEAEGVIDMTDVSLQKMAEARIRHPDRILDVRYTDMMADPLASVERIYEFCGLTLAKSRRDAIAEHHARNPKGKHGKHEYSLAEFGLENDWVRDRYKDYVAEFVD</sequence>